<evidence type="ECO:0000256" key="2">
    <source>
        <dbReference type="SAM" id="SignalP"/>
    </source>
</evidence>
<feature type="region of interest" description="Disordered" evidence="1">
    <location>
        <begin position="50"/>
        <end position="133"/>
    </location>
</feature>
<name>A0A0C4E8I4_MAGP6</name>
<feature type="compositionally biased region" description="Basic and acidic residues" evidence="1">
    <location>
        <begin position="115"/>
        <end position="133"/>
    </location>
</feature>
<dbReference type="AlphaFoldDB" id="A0A0C4E8I4"/>
<feature type="compositionally biased region" description="Basic residues" evidence="1">
    <location>
        <begin position="86"/>
        <end position="96"/>
    </location>
</feature>
<dbReference type="EMBL" id="GL876973">
    <property type="protein sequence ID" value="KLU89924.1"/>
    <property type="molecule type" value="Genomic_DNA"/>
</dbReference>
<protein>
    <submittedName>
        <fullName evidence="3 4">Uncharacterized protein</fullName>
    </submittedName>
</protein>
<reference evidence="3" key="3">
    <citation type="submission" date="2011-03" db="EMBL/GenBank/DDBJ databases">
        <title>Annotation of Magnaporthe poae ATCC 64411.</title>
        <authorList>
            <person name="Ma L.-J."/>
            <person name="Dead R."/>
            <person name="Young S.K."/>
            <person name="Zeng Q."/>
            <person name="Gargeya S."/>
            <person name="Fitzgerald M."/>
            <person name="Haas B."/>
            <person name="Abouelleil A."/>
            <person name="Alvarado L."/>
            <person name="Arachchi H.M."/>
            <person name="Berlin A."/>
            <person name="Brown A."/>
            <person name="Chapman S.B."/>
            <person name="Chen Z."/>
            <person name="Dunbar C."/>
            <person name="Freedman E."/>
            <person name="Gearin G."/>
            <person name="Gellesch M."/>
            <person name="Goldberg J."/>
            <person name="Griggs A."/>
            <person name="Gujja S."/>
            <person name="Heiman D."/>
            <person name="Howarth C."/>
            <person name="Larson L."/>
            <person name="Lui A."/>
            <person name="MacDonald P.J.P."/>
            <person name="Mehta T."/>
            <person name="Montmayeur A."/>
            <person name="Murphy C."/>
            <person name="Neiman D."/>
            <person name="Pearson M."/>
            <person name="Priest M."/>
            <person name="Roberts A."/>
            <person name="Saif S."/>
            <person name="Shea T."/>
            <person name="Shenoy N."/>
            <person name="Sisk P."/>
            <person name="Stolte C."/>
            <person name="Sykes S."/>
            <person name="Yandava C."/>
            <person name="Wortman J."/>
            <person name="Nusbaum C."/>
            <person name="Birren B."/>
        </authorList>
    </citation>
    <scope>NUCLEOTIDE SEQUENCE</scope>
    <source>
        <strain evidence="3">ATCC 64411</strain>
    </source>
</reference>
<sequence>MHAKFLLPFLIAGALAAPPNKSNVGAKSQADLAKAHKDAYPQVSTHYLKQNNFRDKNGNPSVRKNPAKPPPRSKTPPKGNPIGHWPKGKPLHKRRNIGNDKRYQSAGEEAFLAARGEHVNKDEDGAEVKEADE</sequence>
<feature type="chain" id="PRO_5009385801" evidence="2">
    <location>
        <begin position="17"/>
        <end position="133"/>
    </location>
</feature>
<feature type="region of interest" description="Disordered" evidence="1">
    <location>
        <begin position="17"/>
        <end position="38"/>
    </location>
</feature>
<reference evidence="3" key="1">
    <citation type="submission" date="2010-05" db="EMBL/GenBank/DDBJ databases">
        <title>The Genome Sequence of Magnaporthe poae strain ATCC 64411.</title>
        <authorList>
            <consortium name="The Broad Institute Genome Sequencing Platform"/>
            <consortium name="Broad Institute Genome Sequencing Center for Infectious Disease"/>
            <person name="Ma L.-J."/>
            <person name="Dead R."/>
            <person name="Young S."/>
            <person name="Zeng Q."/>
            <person name="Koehrsen M."/>
            <person name="Alvarado L."/>
            <person name="Berlin A."/>
            <person name="Chapman S.B."/>
            <person name="Chen Z."/>
            <person name="Freedman E."/>
            <person name="Gellesch M."/>
            <person name="Goldberg J."/>
            <person name="Griggs A."/>
            <person name="Gujja S."/>
            <person name="Heilman E.R."/>
            <person name="Heiman D."/>
            <person name="Hepburn T."/>
            <person name="Howarth C."/>
            <person name="Jen D."/>
            <person name="Larson L."/>
            <person name="Mehta T."/>
            <person name="Neiman D."/>
            <person name="Pearson M."/>
            <person name="Roberts A."/>
            <person name="Saif S."/>
            <person name="Shea T."/>
            <person name="Shenoy N."/>
            <person name="Sisk P."/>
            <person name="Stolte C."/>
            <person name="Sykes S."/>
            <person name="Walk T."/>
            <person name="White J."/>
            <person name="Yandava C."/>
            <person name="Haas B."/>
            <person name="Nusbaum C."/>
            <person name="Birren B."/>
        </authorList>
    </citation>
    <scope>NUCLEOTIDE SEQUENCE</scope>
    <source>
        <strain evidence="3">ATCC 64411</strain>
    </source>
</reference>
<evidence type="ECO:0000313" key="4">
    <source>
        <dbReference type="EnsemblFungi" id="MAPG_08893T0"/>
    </source>
</evidence>
<accession>A0A0C4E8I4</accession>
<dbReference type="VEuPathDB" id="FungiDB:MAPG_08893"/>
<dbReference type="EMBL" id="ADBL01002168">
    <property type="status" value="NOT_ANNOTATED_CDS"/>
    <property type="molecule type" value="Genomic_DNA"/>
</dbReference>
<evidence type="ECO:0000313" key="5">
    <source>
        <dbReference type="Proteomes" id="UP000011715"/>
    </source>
</evidence>
<organism evidence="4 5">
    <name type="scientific">Magnaporthiopsis poae (strain ATCC 64411 / 73-15)</name>
    <name type="common">Kentucky bluegrass fungus</name>
    <name type="synonym">Magnaporthe poae</name>
    <dbReference type="NCBI Taxonomy" id="644358"/>
    <lineage>
        <taxon>Eukaryota</taxon>
        <taxon>Fungi</taxon>
        <taxon>Dikarya</taxon>
        <taxon>Ascomycota</taxon>
        <taxon>Pezizomycotina</taxon>
        <taxon>Sordariomycetes</taxon>
        <taxon>Sordariomycetidae</taxon>
        <taxon>Magnaporthales</taxon>
        <taxon>Magnaporthaceae</taxon>
        <taxon>Magnaporthiopsis</taxon>
    </lineage>
</organism>
<reference evidence="5" key="2">
    <citation type="submission" date="2010-05" db="EMBL/GenBank/DDBJ databases">
        <title>The genome sequence of Magnaporthe poae strain ATCC 64411.</title>
        <authorList>
            <person name="Ma L.-J."/>
            <person name="Dead R."/>
            <person name="Young S."/>
            <person name="Zeng Q."/>
            <person name="Koehrsen M."/>
            <person name="Alvarado L."/>
            <person name="Berlin A."/>
            <person name="Chapman S.B."/>
            <person name="Chen Z."/>
            <person name="Freedman E."/>
            <person name="Gellesch M."/>
            <person name="Goldberg J."/>
            <person name="Griggs A."/>
            <person name="Gujja S."/>
            <person name="Heilman E.R."/>
            <person name="Heiman D."/>
            <person name="Hepburn T."/>
            <person name="Howarth C."/>
            <person name="Jen D."/>
            <person name="Larson L."/>
            <person name="Mehta T."/>
            <person name="Neiman D."/>
            <person name="Pearson M."/>
            <person name="Roberts A."/>
            <person name="Saif S."/>
            <person name="Shea T."/>
            <person name="Shenoy N."/>
            <person name="Sisk P."/>
            <person name="Stolte C."/>
            <person name="Sykes S."/>
            <person name="Walk T."/>
            <person name="White J."/>
            <person name="Yandava C."/>
            <person name="Haas B."/>
            <person name="Nusbaum C."/>
            <person name="Birren B."/>
        </authorList>
    </citation>
    <scope>NUCLEOTIDE SEQUENCE [LARGE SCALE GENOMIC DNA]</scope>
    <source>
        <strain evidence="5">ATCC 64411 / 73-15</strain>
    </source>
</reference>
<gene>
    <name evidence="3" type="ORF">MAPG_08893</name>
</gene>
<dbReference type="EnsemblFungi" id="MAPG_08893T0">
    <property type="protein sequence ID" value="MAPG_08893T0"/>
    <property type="gene ID" value="MAPG_08893"/>
</dbReference>
<evidence type="ECO:0000313" key="3">
    <source>
        <dbReference type="EMBL" id="KLU89924.1"/>
    </source>
</evidence>
<reference evidence="4" key="5">
    <citation type="submission" date="2015-06" db="UniProtKB">
        <authorList>
            <consortium name="EnsemblFungi"/>
        </authorList>
    </citation>
    <scope>IDENTIFICATION</scope>
    <source>
        <strain evidence="4">ATCC 64411</strain>
    </source>
</reference>
<keyword evidence="5" id="KW-1185">Reference proteome</keyword>
<feature type="signal peptide" evidence="2">
    <location>
        <begin position="1"/>
        <end position="16"/>
    </location>
</feature>
<proteinExistence type="predicted"/>
<dbReference type="Proteomes" id="UP000011715">
    <property type="component" value="Unassembled WGS sequence"/>
</dbReference>
<keyword evidence="2" id="KW-0732">Signal</keyword>
<evidence type="ECO:0000256" key="1">
    <source>
        <dbReference type="SAM" id="MobiDB-lite"/>
    </source>
</evidence>
<reference evidence="4" key="4">
    <citation type="journal article" date="2015" name="G3 (Bethesda)">
        <title>Genome sequences of three phytopathogenic species of the Magnaporthaceae family of fungi.</title>
        <authorList>
            <person name="Okagaki L.H."/>
            <person name="Nunes C.C."/>
            <person name="Sailsbery J."/>
            <person name="Clay B."/>
            <person name="Brown D."/>
            <person name="John T."/>
            <person name="Oh Y."/>
            <person name="Young N."/>
            <person name="Fitzgerald M."/>
            <person name="Haas B.J."/>
            <person name="Zeng Q."/>
            <person name="Young S."/>
            <person name="Adiconis X."/>
            <person name="Fan L."/>
            <person name="Levin J.Z."/>
            <person name="Mitchell T.K."/>
            <person name="Okubara P.A."/>
            <person name="Farman M.L."/>
            <person name="Kohn L.M."/>
            <person name="Birren B."/>
            <person name="Ma L.-J."/>
            <person name="Dean R.A."/>
        </authorList>
    </citation>
    <scope>NUCLEOTIDE SEQUENCE</scope>
    <source>
        <strain evidence="4">ATCC 64411 / 73-15</strain>
    </source>
</reference>